<dbReference type="EMBL" id="AMZN01000003">
    <property type="protein sequence ID" value="ELR73689.1"/>
    <property type="molecule type" value="Genomic_DNA"/>
</dbReference>
<evidence type="ECO:0000313" key="1">
    <source>
        <dbReference type="EMBL" id="ELR73689.1"/>
    </source>
</evidence>
<proteinExistence type="predicted"/>
<comment type="caution">
    <text evidence="1">The sequence shown here is derived from an EMBL/GenBank/DDBJ whole genome shotgun (WGS) entry which is preliminary data.</text>
</comment>
<keyword evidence="2" id="KW-1185">Reference proteome</keyword>
<sequence length="251" mass="28609">MKLPLSIFACLLLLCSCGEVREEITFHKDGSGTYDVSANTIPMMRQMMEATVQMTAPEGETMDSVAMAAKVEEMVWKDFPDKIDSVISLESDLTPDMRNDPEVMALFNKTTAYMKGSRQEGFIKTGVKFDFDNSEEFLSFMKMIEDKSQEEEQKNPLGKTKTELIVTPNSYVRTVAYTDRPDNDDESTALARMMLQDMSMLTVLNFPKKIDKVDLVHYKVVERSERSIILKFDMLKALEGDEKSEIRVTLK</sequence>
<accession>L8K190</accession>
<dbReference type="OrthoDB" id="978531at2"/>
<evidence type="ECO:0000313" key="2">
    <source>
        <dbReference type="Proteomes" id="UP000011135"/>
    </source>
</evidence>
<dbReference type="PROSITE" id="PS51257">
    <property type="entry name" value="PROKAR_LIPOPROTEIN"/>
    <property type="match status" value="1"/>
</dbReference>
<dbReference type="Proteomes" id="UP000011135">
    <property type="component" value="Unassembled WGS sequence"/>
</dbReference>
<dbReference type="RefSeq" id="WP_009577712.1">
    <property type="nucleotide sequence ID" value="NZ_AMZN01000003.1"/>
</dbReference>
<dbReference type="AlphaFoldDB" id="L8K190"/>
<reference evidence="1 2" key="1">
    <citation type="submission" date="2012-12" db="EMBL/GenBank/DDBJ databases">
        <title>Genome assembly of Fulvivirga imtechensis AK7.</title>
        <authorList>
            <person name="Nupur N."/>
            <person name="Khatri I."/>
            <person name="Kumar R."/>
            <person name="Subramanian S."/>
            <person name="Pinnaka A."/>
        </authorList>
    </citation>
    <scope>NUCLEOTIDE SEQUENCE [LARGE SCALE GENOMIC DNA]</scope>
    <source>
        <strain evidence="1 2">AK7</strain>
    </source>
</reference>
<protein>
    <recommendedName>
        <fullName evidence="3">Lipoprotein</fullName>
    </recommendedName>
</protein>
<name>L8K190_9BACT</name>
<gene>
    <name evidence="1" type="ORF">C900_02093</name>
</gene>
<organism evidence="1 2">
    <name type="scientific">Fulvivirga imtechensis AK7</name>
    <dbReference type="NCBI Taxonomy" id="1237149"/>
    <lineage>
        <taxon>Bacteria</taxon>
        <taxon>Pseudomonadati</taxon>
        <taxon>Bacteroidota</taxon>
        <taxon>Cytophagia</taxon>
        <taxon>Cytophagales</taxon>
        <taxon>Fulvivirgaceae</taxon>
        <taxon>Fulvivirga</taxon>
    </lineage>
</organism>
<evidence type="ECO:0008006" key="3">
    <source>
        <dbReference type="Google" id="ProtNLM"/>
    </source>
</evidence>